<keyword evidence="2" id="KW-1185">Reference proteome</keyword>
<accession>A0A7C8MBQ2</accession>
<dbReference type="AlphaFoldDB" id="A0A7C8MBQ2"/>
<organism evidence="1 2">
    <name type="scientific">Massariosphaeria phaeospora</name>
    <dbReference type="NCBI Taxonomy" id="100035"/>
    <lineage>
        <taxon>Eukaryota</taxon>
        <taxon>Fungi</taxon>
        <taxon>Dikarya</taxon>
        <taxon>Ascomycota</taxon>
        <taxon>Pezizomycotina</taxon>
        <taxon>Dothideomycetes</taxon>
        <taxon>Pleosporomycetidae</taxon>
        <taxon>Pleosporales</taxon>
        <taxon>Pleosporales incertae sedis</taxon>
        <taxon>Massariosphaeria</taxon>
    </lineage>
</organism>
<proteinExistence type="predicted"/>
<protein>
    <submittedName>
        <fullName evidence="1">Uncharacterized protein</fullName>
    </submittedName>
</protein>
<dbReference type="OrthoDB" id="4788824at2759"/>
<evidence type="ECO:0000313" key="2">
    <source>
        <dbReference type="Proteomes" id="UP000481861"/>
    </source>
</evidence>
<evidence type="ECO:0000313" key="1">
    <source>
        <dbReference type="EMBL" id="KAF2869182.1"/>
    </source>
</evidence>
<reference evidence="1 2" key="1">
    <citation type="submission" date="2020-01" db="EMBL/GenBank/DDBJ databases">
        <authorList>
            <consortium name="DOE Joint Genome Institute"/>
            <person name="Haridas S."/>
            <person name="Albert R."/>
            <person name="Binder M."/>
            <person name="Bloem J."/>
            <person name="Labutti K."/>
            <person name="Salamov A."/>
            <person name="Andreopoulos B."/>
            <person name="Baker S.E."/>
            <person name="Barry K."/>
            <person name="Bills G."/>
            <person name="Bluhm B.H."/>
            <person name="Cannon C."/>
            <person name="Castanera R."/>
            <person name="Culley D.E."/>
            <person name="Daum C."/>
            <person name="Ezra D."/>
            <person name="Gonzalez J.B."/>
            <person name="Henrissat B."/>
            <person name="Kuo A."/>
            <person name="Liang C."/>
            <person name="Lipzen A."/>
            <person name="Lutzoni F."/>
            <person name="Magnuson J."/>
            <person name="Mondo S."/>
            <person name="Nolan M."/>
            <person name="Ohm R."/>
            <person name="Pangilinan J."/>
            <person name="Park H.-J.H."/>
            <person name="Ramirez L."/>
            <person name="Alfaro M."/>
            <person name="Sun H."/>
            <person name="Tritt A."/>
            <person name="Yoshinaga Y."/>
            <person name="Zwiers L.-H.L."/>
            <person name="Turgeon B.G."/>
            <person name="Goodwin S.B."/>
            <person name="Spatafora J.W."/>
            <person name="Crous P.W."/>
            <person name="Grigoriev I.V."/>
        </authorList>
    </citation>
    <scope>NUCLEOTIDE SEQUENCE [LARGE SCALE GENOMIC DNA]</scope>
    <source>
        <strain evidence="1 2">CBS 611.86</strain>
    </source>
</reference>
<comment type="caution">
    <text evidence="1">The sequence shown here is derived from an EMBL/GenBank/DDBJ whole genome shotgun (WGS) entry which is preliminary data.</text>
</comment>
<sequence length="696" mass="78953">MVMLDSTEASAAISGAVPLFQDVRDGRIGSSDQPPRPTFGLRVIKAYQSRIHHRQFLPGMQGLVLGARDDHRYVRVADLFNDNGQPLEDYIRRDHIEIGTKPYGTWQLQLRPIPRAITKLTPNELKLLDNPRYRHLALAISTFLQTLIEAQPDFVPPAIFAALGGERGTNIPWITSTIVQGVERAGLIRTMNNPHFTIKDLYDNATFDCYLQQGRDHGGFYFRRFTLPNPGQLKKHSRLYVGQAKNFENRALRYTLPYSGFHGEIIQQSDSIDMRALCLLDKVVYSELRYIVEQVFTSLLETYQSSLRERGIDVDDGQGSFHVRNCLELEQIAKEAAKMSGWTGAVRRRSFWDGQFASCDGVNYKSPVTESQQYGSVQWLRTDGFQPDPDAPSNAVPISNFLCARPRRATLVDYVDQQRNDCKVLVIFALGTGNKGSGTHFRMVKAFTDASGFDGISWPVEGTFYSVTFEVRRDWKPHPYSWARLPLLGPFEDWDRANSWALLIEWTDSTGQHRSRYHQCERTWNLLDYKSSGSMQGYARGIEMITIEASESETTIAPISSRRKHPDVIKSEMEGKGPNGDPRLTFVGLSMKEARGLLPKGQKVAQDRKKCDTCLFRGLSQNCVWNEDKGVCEYCSRAFGRPFCSFTFDIPAHAGPELRLTLMSRLQLLPCGRWKLEMTEEQATMAEEDENGWAGH</sequence>
<name>A0A7C8MBQ2_9PLEO</name>
<dbReference type="Proteomes" id="UP000481861">
    <property type="component" value="Unassembled WGS sequence"/>
</dbReference>
<dbReference type="EMBL" id="JAADJZ010000017">
    <property type="protein sequence ID" value="KAF2869182.1"/>
    <property type="molecule type" value="Genomic_DNA"/>
</dbReference>
<gene>
    <name evidence="1" type="ORF">BDV95DRAFT_596840</name>
</gene>